<evidence type="ECO:0000313" key="6">
    <source>
        <dbReference type="EMBL" id="KIE13974.1"/>
    </source>
</evidence>
<comment type="caution">
    <text evidence="6">The sequence shown here is derived from an EMBL/GenBank/DDBJ whole genome shotgun (WGS) entry which is preliminary data.</text>
</comment>
<dbReference type="SUPFAM" id="SSF51120">
    <property type="entry name" value="beta-Roll"/>
    <property type="match status" value="5"/>
</dbReference>
<dbReference type="InterPro" id="IPR001343">
    <property type="entry name" value="Hemolysn_Ca-bd"/>
</dbReference>
<dbReference type="InterPro" id="IPR013783">
    <property type="entry name" value="Ig-like_fold"/>
</dbReference>
<comment type="subcellular location">
    <subcellularLocation>
        <location evidence="1">Secreted</location>
    </subcellularLocation>
</comment>
<dbReference type="InterPro" id="IPR033764">
    <property type="entry name" value="Sdr_B"/>
</dbReference>
<feature type="region of interest" description="Disordered" evidence="4">
    <location>
        <begin position="937"/>
        <end position="971"/>
    </location>
</feature>
<dbReference type="Gene3D" id="2.60.40.10">
    <property type="entry name" value="Immunoglobulins"/>
    <property type="match status" value="1"/>
</dbReference>
<name>A0A0C1R8V3_9CYAN</name>
<dbReference type="PANTHER" id="PTHR38340:SF1">
    <property type="entry name" value="S-LAYER PROTEIN"/>
    <property type="match status" value="1"/>
</dbReference>
<keyword evidence="3" id="KW-0732">Signal</keyword>
<dbReference type="InterPro" id="IPR018511">
    <property type="entry name" value="Hemolysin-typ_Ca-bd_CS"/>
</dbReference>
<reference evidence="6" key="1">
    <citation type="journal article" date="2015" name="Genome Announc.">
        <title>Draft Genome Sequence of Tolypothrix boutellei Strain VB521301.</title>
        <authorList>
            <person name="Chandrababunaidu M.M."/>
            <person name="Singh D."/>
            <person name="Sen D."/>
            <person name="Bhan S."/>
            <person name="Das S."/>
            <person name="Gupta A."/>
            <person name="Adhikary S.P."/>
            <person name="Tripathy S."/>
        </authorList>
    </citation>
    <scope>NUCLEOTIDE SEQUENCE</scope>
    <source>
        <strain evidence="6">VB521301</strain>
    </source>
</reference>
<dbReference type="Gene3D" id="2.150.10.10">
    <property type="entry name" value="Serralysin-like metalloprotease, C-terminal"/>
    <property type="match status" value="7"/>
</dbReference>
<dbReference type="InterPro" id="IPR050557">
    <property type="entry name" value="RTX_toxin/Mannuronan_C5-epim"/>
</dbReference>
<dbReference type="PROSITE" id="PS00330">
    <property type="entry name" value="HEMOLYSIN_CALCIUM"/>
    <property type="match status" value="4"/>
</dbReference>
<sequence length="1968" mass="207467">MKSFQELRFTDVIHSILEGTSEAKFIEASRVAFGDRIQLNRLNDLIQQWKIGDFSALPEITILPGNNLNGVRGAYSAQTNTIYLSQEFITNASNPADVNDVLLEEVGHFIDSVINPVDAPGDEGEIFASLIQGKTLTRQQLENLRNQNDAITIQVNGQALQAEAADTKPEDNLGIIATAIKPYLEKVRSALDTLVLDNIPLLNTFSLKDYANKIISDEVENKLISAFEKTENKSVESIKQALFDTLGPSGLNLLLDLDADGKVQLSDIQAPKDANSLEFKFKLGKKFNPDLPLNSNSLGLNLKGNVTPELTLGVMLGFGVDDTSLLDGKPSADAFFVDVGTINEIDGKLDVKFTDKENKPLSFTGDLGFVKLNATDNGSNLTSNFSIDIKNPNADAKGRVKSTPILSITTDISKLGASADLKLKLDTGLLNGILPSLKSDFNLLGLKYESSDSTQFTPAAELKNVTIDAGSLVSGWLGKVLEPAQSVTGAFQKPIDIITSPLPLIKMSLVDLAQAFPKGGGFDSVEPFLKGLKTFTDAATTLNSLKPSYSTIDLGDYKLDKSGFSTIRETASIINQLKGNALVPQSVVPQIAALAPTLASSPNSDNLLSTLFPVLNNSSQFVNLLLGGQDTNLFEYTTPTLGFKFELAPEPTVPVFGPVVLKFGASAGAGAQLTLGLDSKGFKEYKEDGFKDPSKILNGLYVGKAEPRNFNGKTTENSFEVFGGINARAAVDVGIAEFAAGGGVFLTAGLEVKGSQEDENKSYIKQQSNPLCLFDKTGALSLVVFASLKLNFGFFKVTKRLNLANVDLIDYRGKTCGDEKYKVQNPPLTSEIRAQLAGQGIIEREGTEQNDIITLEGTELFLVNAPKKLKDSNTVVNGKVNLLGLDSKPQEYANVQLIVIDGGKGNDRIEFKDQEETNLLIGNDQLSKDIVASGQLDGGEGDDTLIGGRGDDYLTGGSGQDTLNGGTGGRNTAVYSNAPKEKGVKVDLVQGLALDDGFGTTDTLINIQNIEGSSGNDTLIGRAFGDSNDENFGSLLDGGAGNDTLIGGEGEDVLLGGAGADFIDGKGGLDTTTYLDSTAPVYVNLSSGRVRITSPINLGISIQLNANTGVGGDADGDKIFNVENVQGSVYDDILVANGKDSRVDGLLGNDIIIAAPEAQILNGGPGIDWVTYQLSDSGVNVSLKSGLGKALTITQPSILPGFSPIEIEIGSGGYGKDDTLEFAKDANNNVIKDQSSFENLEGSNFNDILEGDLQDNILRGLAGNDTILGGDGNDTLIGGAGADVLDGGNGIDWADYSESSAGVTVNLKTNFGIGGDAQGDTFARFSPTISTTENLLGSKFSDTLTGDDGNNEIKPGYGQDTVYGEGGNDRLSINYSNSVDFFEPGRGVTGGYYPATNPSYSYGSSGITYNPDSVGSVENGFISRRTSDGAKVLDSVAFFGIENLTLIGTSFADSIFSASGNDFLNMGDGDDTITSGQGSDRVFAGSGNDIVVSQNDLFGRIGGIIDNAKAVIELDGGAGIDTLSVNLSGKRDSISLFSFSSTQENPYQSFSIADGTVSIKNFEIFKDIITGNGDDFLTQLGRVDNIFATGGGNDTVDAGLGFDNVDGGDLNDLLYINYSLSDTGSGMSMTVDPLKLVGSASRTKGGTSSELLDKINFSNFERFYITGTSKADTITTGNDDDTLIGGVGNDTLSGNLGNDILNGGDGDDILIGTSQISFKNTFLSGLFVFNDRNGSGDREQNEPGIPGVTLTFTSQNGAVVKTTTTDSSGQFSFDSLADGNYIITVTPPKGFRLNDSKQLNNSNQLSVMKSPPSSSVLPGVADFSIGLRQVAGDIDTLRGGLGGDTFVLGDEDNTFYANSGDKDYAIIADFNPLEGDKIQLHRCIDDIYNGRNYFLASSPQGLPSGVAIYAGNPAVATGSGSLPGDLLAVVLGQNLGQLDVSEPGFINPSENSIFQLKGPACPLPPLIR</sequence>
<dbReference type="STRING" id="1479485.DA73_0201100"/>
<dbReference type="SUPFAM" id="SSF117074">
    <property type="entry name" value="Hypothetical protein PA1324"/>
    <property type="match status" value="1"/>
</dbReference>
<evidence type="ECO:0000259" key="5">
    <source>
        <dbReference type="Pfam" id="PF17210"/>
    </source>
</evidence>
<dbReference type="Pfam" id="PF17210">
    <property type="entry name" value="SdrD_B"/>
    <property type="match status" value="1"/>
</dbReference>
<evidence type="ECO:0000256" key="3">
    <source>
        <dbReference type="ARBA" id="ARBA00022729"/>
    </source>
</evidence>
<organism evidence="6">
    <name type="scientific">Tolypothrix bouteillei VB521301</name>
    <dbReference type="NCBI Taxonomy" id="1479485"/>
    <lineage>
        <taxon>Bacteria</taxon>
        <taxon>Bacillati</taxon>
        <taxon>Cyanobacteriota</taxon>
        <taxon>Cyanophyceae</taxon>
        <taxon>Nostocales</taxon>
        <taxon>Tolypothrichaceae</taxon>
        <taxon>Tolypothrix</taxon>
    </lineage>
</organism>
<evidence type="ECO:0000256" key="4">
    <source>
        <dbReference type="SAM" id="MobiDB-lite"/>
    </source>
</evidence>
<dbReference type="Pfam" id="PF00353">
    <property type="entry name" value="HemolysinCabind"/>
    <property type="match status" value="8"/>
</dbReference>
<keyword evidence="2" id="KW-0964">Secreted</keyword>
<dbReference type="OrthoDB" id="454702at2"/>
<feature type="domain" description="SD-repeat containing protein B" evidence="5">
    <location>
        <begin position="1725"/>
        <end position="1803"/>
    </location>
</feature>
<gene>
    <name evidence="6" type="ORF">DA73_0201100</name>
</gene>
<dbReference type="InterPro" id="IPR011049">
    <property type="entry name" value="Serralysin-like_metalloprot_C"/>
</dbReference>
<protein>
    <recommendedName>
        <fullName evidence="5">SD-repeat containing protein B domain-containing protein</fullName>
    </recommendedName>
</protein>
<dbReference type="EMBL" id="JHEG02000001">
    <property type="protein sequence ID" value="KIE13974.1"/>
    <property type="molecule type" value="Genomic_DNA"/>
</dbReference>
<dbReference type="GO" id="GO:0005509">
    <property type="term" value="F:calcium ion binding"/>
    <property type="evidence" value="ECO:0007669"/>
    <property type="project" value="InterPro"/>
</dbReference>
<dbReference type="PANTHER" id="PTHR38340">
    <property type="entry name" value="S-LAYER PROTEIN"/>
    <property type="match status" value="1"/>
</dbReference>
<evidence type="ECO:0000256" key="2">
    <source>
        <dbReference type="ARBA" id="ARBA00022525"/>
    </source>
</evidence>
<proteinExistence type="predicted"/>
<dbReference type="PRINTS" id="PR00313">
    <property type="entry name" value="CABNDNGRPT"/>
</dbReference>
<evidence type="ECO:0000256" key="1">
    <source>
        <dbReference type="ARBA" id="ARBA00004613"/>
    </source>
</evidence>
<dbReference type="GO" id="GO:0005576">
    <property type="term" value="C:extracellular region"/>
    <property type="evidence" value="ECO:0007669"/>
    <property type="project" value="UniProtKB-SubCell"/>
</dbReference>
<accession>A0A0C1R8V3</accession>